<dbReference type="InterPro" id="IPR036864">
    <property type="entry name" value="Zn2-C6_fun-type_DNA-bd_sf"/>
</dbReference>
<dbReference type="PROSITE" id="PS50048">
    <property type="entry name" value="ZN2_CY6_FUNGAL_2"/>
    <property type="match status" value="1"/>
</dbReference>
<protein>
    <recommendedName>
        <fullName evidence="7">Zn(2)-C6 fungal-type domain-containing protein</fullName>
    </recommendedName>
</protein>
<dbReference type="SMART" id="SM00906">
    <property type="entry name" value="Fungal_trans"/>
    <property type="match status" value="1"/>
</dbReference>
<dbReference type="GeneID" id="30210738"/>
<dbReference type="GO" id="GO:0008270">
    <property type="term" value="F:zinc ion binding"/>
    <property type="evidence" value="ECO:0007669"/>
    <property type="project" value="InterPro"/>
</dbReference>
<dbReference type="GO" id="GO:0005634">
    <property type="term" value="C:nucleus"/>
    <property type="evidence" value="ECO:0007669"/>
    <property type="project" value="TreeGrafter"/>
</dbReference>
<evidence type="ECO:0000313" key="8">
    <source>
        <dbReference type="EMBL" id="WVW84369.1"/>
    </source>
</evidence>
<feature type="region of interest" description="Disordered" evidence="6">
    <location>
        <begin position="215"/>
        <end position="237"/>
    </location>
</feature>
<dbReference type="CDD" id="cd12148">
    <property type="entry name" value="fungal_TF_MHR"/>
    <property type="match status" value="1"/>
</dbReference>
<keyword evidence="9" id="KW-1185">Reference proteome</keyword>
<proteinExistence type="predicted"/>
<keyword evidence="5" id="KW-0539">Nucleus</keyword>
<organism evidence="8 9">
    <name type="scientific">Kwoniella bestiolae CBS 10118</name>
    <dbReference type="NCBI Taxonomy" id="1296100"/>
    <lineage>
        <taxon>Eukaryota</taxon>
        <taxon>Fungi</taxon>
        <taxon>Dikarya</taxon>
        <taxon>Basidiomycota</taxon>
        <taxon>Agaricomycotina</taxon>
        <taxon>Tremellomycetes</taxon>
        <taxon>Tremellales</taxon>
        <taxon>Cryptococcaceae</taxon>
        <taxon>Kwoniella</taxon>
    </lineage>
</organism>
<evidence type="ECO:0000256" key="3">
    <source>
        <dbReference type="ARBA" id="ARBA00023125"/>
    </source>
</evidence>
<dbReference type="EMBL" id="CP144545">
    <property type="protein sequence ID" value="WVW84369.1"/>
    <property type="molecule type" value="Genomic_DNA"/>
</dbReference>
<reference evidence="8" key="1">
    <citation type="submission" date="2013-07" db="EMBL/GenBank/DDBJ databases">
        <authorList>
            <consortium name="The Broad Institute Genome Sequencing Platform"/>
            <person name="Cuomo C."/>
            <person name="Litvintseva A."/>
            <person name="Chen Y."/>
            <person name="Heitman J."/>
            <person name="Sun S."/>
            <person name="Springer D."/>
            <person name="Dromer F."/>
            <person name="Young S.K."/>
            <person name="Zeng Q."/>
            <person name="Gargeya S."/>
            <person name="Fitzgerald M."/>
            <person name="Abouelleil A."/>
            <person name="Alvarado L."/>
            <person name="Berlin A.M."/>
            <person name="Chapman S.B."/>
            <person name="Dewar J."/>
            <person name="Goldberg J."/>
            <person name="Griggs A."/>
            <person name="Gujja S."/>
            <person name="Hansen M."/>
            <person name="Howarth C."/>
            <person name="Imamovic A."/>
            <person name="Larimer J."/>
            <person name="McCowan C."/>
            <person name="Murphy C."/>
            <person name="Pearson M."/>
            <person name="Priest M."/>
            <person name="Roberts A."/>
            <person name="Saif S."/>
            <person name="Shea T."/>
            <person name="Sykes S."/>
            <person name="Wortman J."/>
            <person name="Nusbaum C."/>
            <person name="Birren B."/>
        </authorList>
    </citation>
    <scope>NUCLEOTIDE SEQUENCE</scope>
    <source>
        <strain evidence="8">CBS 10118</strain>
    </source>
</reference>
<dbReference type="KEGG" id="kbi:30210738"/>
<dbReference type="RefSeq" id="XP_065726343.1">
    <property type="nucleotide sequence ID" value="XM_065870271.1"/>
</dbReference>
<evidence type="ECO:0000256" key="2">
    <source>
        <dbReference type="ARBA" id="ARBA00023015"/>
    </source>
</evidence>
<dbReference type="SMART" id="SM00066">
    <property type="entry name" value="GAL4"/>
    <property type="match status" value="1"/>
</dbReference>
<dbReference type="Pfam" id="PF00172">
    <property type="entry name" value="Zn_clus"/>
    <property type="match status" value="1"/>
</dbReference>
<dbReference type="Pfam" id="PF04082">
    <property type="entry name" value="Fungal_trans"/>
    <property type="match status" value="1"/>
</dbReference>
<evidence type="ECO:0000256" key="4">
    <source>
        <dbReference type="ARBA" id="ARBA00023163"/>
    </source>
</evidence>
<gene>
    <name evidence="8" type="ORF">I302_106403</name>
</gene>
<keyword evidence="1" id="KW-0479">Metal-binding</keyword>
<dbReference type="CDD" id="cd00067">
    <property type="entry name" value="GAL4"/>
    <property type="match status" value="1"/>
</dbReference>
<dbReference type="Proteomes" id="UP000092730">
    <property type="component" value="Chromosome 5"/>
</dbReference>
<accession>A0AAJ8KBM0</accession>
<dbReference type="InterPro" id="IPR007219">
    <property type="entry name" value="XnlR_reg_dom"/>
</dbReference>
<dbReference type="InterPro" id="IPR051127">
    <property type="entry name" value="Fungal_SecMet_Regulators"/>
</dbReference>
<dbReference type="GO" id="GO:0000978">
    <property type="term" value="F:RNA polymerase II cis-regulatory region sequence-specific DNA binding"/>
    <property type="evidence" value="ECO:0007669"/>
    <property type="project" value="TreeGrafter"/>
</dbReference>
<dbReference type="Gene3D" id="4.10.240.10">
    <property type="entry name" value="Zn(2)-C6 fungal-type DNA-binding domain"/>
    <property type="match status" value="1"/>
</dbReference>
<evidence type="ECO:0000256" key="5">
    <source>
        <dbReference type="ARBA" id="ARBA00023242"/>
    </source>
</evidence>
<keyword evidence="3" id="KW-0238">DNA-binding</keyword>
<dbReference type="GO" id="GO:0000981">
    <property type="term" value="F:DNA-binding transcription factor activity, RNA polymerase II-specific"/>
    <property type="evidence" value="ECO:0007669"/>
    <property type="project" value="InterPro"/>
</dbReference>
<keyword evidence="4" id="KW-0804">Transcription</keyword>
<dbReference type="PROSITE" id="PS00463">
    <property type="entry name" value="ZN2_CY6_FUNGAL_1"/>
    <property type="match status" value="1"/>
</dbReference>
<evidence type="ECO:0000313" key="9">
    <source>
        <dbReference type="Proteomes" id="UP000092730"/>
    </source>
</evidence>
<feature type="domain" description="Zn(2)-C6 fungal-type" evidence="7">
    <location>
        <begin position="87"/>
        <end position="116"/>
    </location>
</feature>
<name>A0AAJ8KBM0_9TREE</name>
<dbReference type="PANTHER" id="PTHR47424">
    <property type="entry name" value="REGULATORY PROTEIN GAL4"/>
    <property type="match status" value="1"/>
</dbReference>
<dbReference type="GO" id="GO:0000435">
    <property type="term" value="P:positive regulation of transcription from RNA polymerase II promoter by galactose"/>
    <property type="evidence" value="ECO:0007669"/>
    <property type="project" value="TreeGrafter"/>
</dbReference>
<sequence length="854" mass="95318">MTPIIRPILRSITLGYIPSSPLDTATTPYETQLPAIARQPALRIPQQEPYRRLYVITPLEATSEIASMTGDTDEEDTLRKRSRSSTACDQCRSRKVACDARTPCQRCTTEGRECVYGSKVQKTPLTRARMTELELRLEVHEKLWSTTASKVSLQQAEDMIKKNGLEKTLATLKLEQNGANMPLDEMTMIPASVKPPTMDQMDPSVYNDSVLSHIPRPPMSSYNDPNLSRTHDDDIPRTRATSPLTFLPLKSAYHLYQHDEPYVDDYSWQEGASTGEGDRGVLDGMGGEPASILHRGSSFVGLSASATFLHAIEQLVSRRRDTNGSSVGSLFPLAGPSTGSSHRGFASPFGNSLIDGRHKQVKDQADPRRMVVPRWADVKGLVDSYFRYFHHMSPLVHEPTIRAQLTGALPIPSGAGSTILLNMIFALGEYDKAEASDSPQGEVYYRRARDALQTSWLEEGNLELIQGLAIMAIYLQQTNHPNAGYLCLGSAIRMAIALGLHMPPAPTRTRTSSDASTQSLAFRKELRVRVWWSIVGLEIGCAITLGRPSAVAHAELASCVFPINCDDESFTVSSLDPPTDSPHPTVYSALNVQCHLAKAVCQVYDRILHCDRPPTIEQIRWCDKRIVEAFETVPQSIRGQPTLGPNRLALAVQMWRMRDHRAILYRPVMLAAAFASWQYRIFDPNVEECVEACRRLSIDNLNDISHFVHTEPQPRQRGAEWYILYFGFQSALTLVLSIIWEPHDRSAPVWRETLDMSIRLFRSLRSMQPMADGYADRLEDLIQTSVSETQTDVAEPTETTFQPNSTADLDLQSIDWSGLFDSVYNYSELMTGNDADPHTAGELSDCVDWNLQGS</sequence>
<evidence type="ECO:0000256" key="6">
    <source>
        <dbReference type="SAM" id="MobiDB-lite"/>
    </source>
</evidence>
<reference evidence="8" key="2">
    <citation type="submission" date="2024-02" db="EMBL/GenBank/DDBJ databases">
        <title>Comparative genomics of Cryptococcus and Kwoniella reveals pathogenesis evolution and contrasting modes of karyotype evolution via chromosome fusion or intercentromeric recombination.</title>
        <authorList>
            <person name="Coelho M.A."/>
            <person name="David-Palma M."/>
            <person name="Shea T."/>
            <person name="Bowers K."/>
            <person name="McGinley-Smith S."/>
            <person name="Mohammad A.W."/>
            <person name="Gnirke A."/>
            <person name="Yurkov A.M."/>
            <person name="Nowrousian M."/>
            <person name="Sun S."/>
            <person name="Cuomo C.A."/>
            <person name="Heitman J."/>
        </authorList>
    </citation>
    <scope>NUCLEOTIDE SEQUENCE</scope>
    <source>
        <strain evidence="8">CBS 10118</strain>
    </source>
</reference>
<dbReference type="SUPFAM" id="SSF57701">
    <property type="entry name" value="Zn2/Cys6 DNA-binding domain"/>
    <property type="match status" value="1"/>
</dbReference>
<evidence type="ECO:0000256" key="1">
    <source>
        <dbReference type="ARBA" id="ARBA00022723"/>
    </source>
</evidence>
<dbReference type="InterPro" id="IPR001138">
    <property type="entry name" value="Zn2Cys6_DnaBD"/>
</dbReference>
<evidence type="ECO:0000259" key="7">
    <source>
        <dbReference type="PROSITE" id="PS50048"/>
    </source>
</evidence>
<dbReference type="PANTHER" id="PTHR47424:SF3">
    <property type="entry name" value="REGULATORY PROTEIN GAL4"/>
    <property type="match status" value="1"/>
</dbReference>
<keyword evidence="2" id="KW-0805">Transcription regulation</keyword>
<dbReference type="GO" id="GO:0006351">
    <property type="term" value="P:DNA-templated transcription"/>
    <property type="evidence" value="ECO:0007669"/>
    <property type="project" value="InterPro"/>
</dbReference>
<dbReference type="AlphaFoldDB" id="A0AAJ8KBM0"/>